<dbReference type="InterPro" id="IPR008255">
    <property type="entry name" value="Pyr_nucl-diS_OxRdtase_2_AS"/>
</dbReference>
<dbReference type="Proteomes" id="UP000184088">
    <property type="component" value="Unassembled WGS sequence"/>
</dbReference>
<keyword evidence="2 7" id="KW-0285">Flavoprotein</keyword>
<evidence type="ECO:0000256" key="1">
    <source>
        <dbReference type="ARBA" id="ARBA00009333"/>
    </source>
</evidence>
<dbReference type="InterPro" id="IPR023753">
    <property type="entry name" value="FAD/NAD-binding_dom"/>
</dbReference>
<evidence type="ECO:0000259" key="9">
    <source>
        <dbReference type="Pfam" id="PF07992"/>
    </source>
</evidence>
<dbReference type="RefSeq" id="WP_073341622.1">
    <property type="nucleotide sequence ID" value="NZ_FQVH01000003.1"/>
</dbReference>
<dbReference type="PANTHER" id="PTHR48105">
    <property type="entry name" value="THIOREDOXIN REDUCTASE 1-RELATED-RELATED"/>
    <property type="match status" value="1"/>
</dbReference>
<keyword evidence="4 7" id="KW-0560">Oxidoreductase</keyword>
<evidence type="ECO:0000313" key="10">
    <source>
        <dbReference type="EMBL" id="SHE64271.1"/>
    </source>
</evidence>
<dbReference type="EC" id="1.8.1.9" evidence="7"/>
<keyword evidence="6 7" id="KW-0676">Redox-active center</keyword>
<dbReference type="SUPFAM" id="SSF51905">
    <property type="entry name" value="FAD/NAD(P)-binding domain"/>
    <property type="match status" value="1"/>
</dbReference>
<dbReference type="AlphaFoldDB" id="A0A1M4V5K0"/>
<dbReference type="OrthoDB" id="9806179at2"/>
<dbReference type="Pfam" id="PF07992">
    <property type="entry name" value="Pyr_redox_2"/>
    <property type="match status" value="1"/>
</dbReference>
<gene>
    <name evidence="10" type="ORF">SAMN02746089_00585</name>
</gene>
<proteinExistence type="inferred from homology"/>
<evidence type="ECO:0000256" key="8">
    <source>
        <dbReference type="RuleBase" id="RU003881"/>
    </source>
</evidence>
<evidence type="ECO:0000256" key="5">
    <source>
        <dbReference type="ARBA" id="ARBA00023157"/>
    </source>
</evidence>
<organism evidence="10 11">
    <name type="scientific">Caldanaerobius fijiensis DSM 17918</name>
    <dbReference type="NCBI Taxonomy" id="1121256"/>
    <lineage>
        <taxon>Bacteria</taxon>
        <taxon>Bacillati</taxon>
        <taxon>Bacillota</taxon>
        <taxon>Clostridia</taxon>
        <taxon>Thermoanaerobacterales</taxon>
        <taxon>Thermoanaerobacteraceae</taxon>
        <taxon>Caldanaerobius</taxon>
    </lineage>
</organism>
<dbReference type="Gene3D" id="3.50.50.60">
    <property type="entry name" value="FAD/NAD(P)-binding domain"/>
    <property type="match status" value="2"/>
</dbReference>
<comment type="cofactor">
    <cofactor evidence="8">
        <name>FAD</name>
        <dbReference type="ChEBI" id="CHEBI:57692"/>
    </cofactor>
    <text evidence="8">Binds 1 FAD per subunit.</text>
</comment>
<feature type="domain" description="FAD/NAD(P)-binding" evidence="9">
    <location>
        <begin position="3"/>
        <end position="289"/>
    </location>
</feature>
<dbReference type="InterPro" id="IPR036188">
    <property type="entry name" value="FAD/NAD-bd_sf"/>
</dbReference>
<evidence type="ECO:0000313" key="11">
    <source>
        <dbReference type="Proteomes" id="UP000184088"/>
    </source>
</evidence>
<accession>A0A1M4V5K0</accession>
<name>A0A1M4V5K0_9THEO</name>
<reference evidence="10 11" key="1">
    <citation type="submission" date="2016-11" db="EMBL/GenBank/DDBJ databases">
        <authorList>
            <person name="Jaros S."/>
            <person name="Januszkiewicz K."/>
            <person name="Wedrychowicz H."/>
        </authorList>
    </citation>
    <scope>NUCLEOTIDE SEQUENCE [LARGE SCALE GENOMIC DNA]</scope>
    <source>
        <strain evidence="10 11">DSM 17918</strain>
    </source>
</reference>
<keyword evidence="3 7" id="KW-0274">FAD</keyword>
<dbReference type="GO" id="GO:0005737">
    <property type="term" value="C:cytoplasm"/>
    <property type="evidence" value="ECO:0007669"/>
    <property type="project" value="InterPro"/>
</dbReference>
<comment type="catalytic activity">
    <reaction evidence="7">
        <text>[thioredoxin]-dithiol + NADP(+) = [thioredoxin]-disulfide + NADPH + H(+)</text>
        <dbReference type="Rhea" id="RHEA:20345"/>
        <dbReference type="Rhea" id="RHEA-COMP:10698"/>
        <dbReference type="Rhea" id="RHEA-COMP:10700"/>
        <dbReference type="ChEBI" id="CHEBI:15378"/>
        <dbReference type="ChEBI" id="CHEBI:29950"/>
        <dbReference type="ChEBI" id="CHEBI:50058"/>
        <dbReference type="ChEBI" id="CHEBI:57783"/>
        <dbReference type="ChEBI" id="CHEBI:58349"/>
        <dbReference type="EC" id="1.8.1.9"/>
    </reaction>
</comment>
<keyword evidence="5" id="KW-1015">Disulfide bond</keyword>
<dbReference type="InterPro" id="IPR005982">
    <property type="entry name" value="Thioredox_Rdtase"/>
</dbReference>
<comment type="subunit">
    <text evidence="7">Homodimer.</text>
</comment>
<dbReference type="STRING" id="1121256.SAMN02746089_00585"/>
<evidence type="ECO:0000256" key="3">
    <source>
        <dbReference type="ARBA" id="ARBA00022827"/>
    </source>
</evidence>
<sequence>MHDLIIIGAGPAGLTAGLYAARAGMDVVLLEKMFAGGQAATTYLVENYPGFVEPIAGPELMANFENQARRYGLDIKYEEVLELDIAGAVKKVKTDGNTYEAKAVILAMGANPRELGLEKERQFRGAGVSYCATCDGAFYKDKVVAVVGGGNTAVEDAVFLTRFARKVYLIHRRNELRATKAEQDKAFNNEKIHFIWNTVIEDIIGEQKVEGLKLKNNKTGEESQIEIDGLFVAIGTVPNSDIVKGLVAMDEYGYIITDENMKTSVEGVFAAGDVRKTPVRQIVTAAADGAIAAVMAEKYIGDIR</sequence>
<dbReference type="GO" id="GO:0019430">
    <property type="term" value="P:removal of superoxide radicals"/>
    <property type="evidence" value="ECO:0007669"/>
    <property type="project" value="UniProtKB-UniRule"/>
</dbReference>
<dbReference type="PRINTS" id="PR00368">
    <property type="entry name" value="FADPNR"/>
</dbReference>
<dbReference type="PRINTS" id="PR00469">
    <property type="entry name" value="PNDRDTASEII"/>
</dbReference>
<evidence type="ECO:0000256" key="7">
    <source>
        <dbReference type="RuleBase" id="RU003880"/>
    </source>
</evidence>
<dbReference type="PROSITE" id="PS00573">
    <property type="entry name" value="PYRIDINE_REDOX_2"/>
    <property type="match status" value="1"/>
</dbReference>
<evidence type="ECO:0000256" key="4">
    <source>
        <dbReference type="ARBA" id="ARBA00023002"/>
    </source>
</evidence>
<dbReference type="InterPro" id="IPR050097">
    <property type="entry name" value="Ferredoxin-NADP_redctase_2"/>
</dbReference>
<dbReference type="GO" id="GO:0004791">
    <property type="term" value="F:thioredoxin-disulfide reductase (NADPH) activity"/>
    <property type="evidence" value="ECO:0007669"/>
    <property type="project" value="UniProtKB-UniRule"/>
</dbReference>
<protein>
    <recommendedName>
        <fullName evidence="7">Thioredoxin reductase</fullName>
        <ecNumber evidence="7">1.8.1.9</ecNumber>
    </recommendedName>
</protein>
<keyword evidence="8" id="KW-0521">NADP</keyword>
<keyword evidence="11" id="KW-1185">Reference proteome</keyword>
<comment type="similarity">
    <text evidence="1 7">Belongs to the class-II pyridine nucleotide-disulfide oxidoreductase family.</text>
</comment>
<evidence type="ECO:0000256" key="2">
    <source>
        <dbReference type="ARBA" id="ARBA00022630"/>
    </source>
</evidence>
<dbReference type="NCBIfam" id="TIGR01292">
    <property type="entry name" value="TRX_reduct"/>
    <property type="match status" value="1"/>
</dbReference>
<dbReference type="EMBL" id="FQVH01000003">
    <property type="protein sequence ID" value="SHE64271.1"/>
    <property type="molecule type" value="Genomic_DNA"/>
</dbReference>
<evidence type="ECO:0000256" key="6">
    <source>
        <dbReference type="ARBA" id="ARBA00023284"/>
    </source>
</evidence>